<sequence>MNESSAAHQASPELIPDSVLRALRGSAWMASWWLAVPESMACLLLAVRLAVGKRRTGGKMFDLPGARTQGPRIRVHAALRIFGCFLSVLGAGSVLANAYTSYIPNLRSVGRVWAAATRMGNSYREPGQVDGSIHGKVSIVRLEADPSLRVPASNAWIYTPPGYEDSGKTRYPILYLIHGYPGMAADWFVAGETDRIMDVLVAQHLVEAMIVVSLDVNGGFQRDSGCLDAMNGPQMESWLYDRVLPYIDRAYPTDPTRTQRILGGVSAGGYCALDQGLRHQGTWGTILSFEGYGDPGRGGRLAFKGDRAAIRAHTPSSYVPTMVFTHLQAFYLDSGDRLGRARVAKLARLLDDRGQFLHHRINPGVGHSWSEVRAGLPHALVFASRQLDGQSR</sequence>
<dbReference type="InterPro" id="IPR000801">
    <property type="entry name" value="Esterase-like"/>
</dbReference>
<keyword evidence="1" id="KW-1133">Transmembrane helix</keyword>
<protein>
    <recommendedName>
        <fullName evidence="4">Esterase</fullName>
    </recommendedName>
</protein>
<keyword evidence="1" id="KW-0472">Membrane</keyword>
<dbReference type="InterPro" id="IPR050583">
    <property type="entry name" value="Mycobacterial_A85_antigen"/>
</dbReference>
<accession>A0ABP9TLV3</accession>
<feature type="transmembrane region" description="Helical" evidence="1">
    <location>
        <begin position="30"/>
        <end position="51"/>
    </location>
</feature>
<reference evidence="3" key="1">
    <citation type="journal article" date="2019" name="Int. J. Syst. Evol. Microbiol.">
        <title>The Global Catalogue of Microorganisms (GCM) 10K type strain sequencing project: providing services to taxonomists for standard genome sequencing and annotation.</title>
        <authorList>
            <consortium name="The Broad Institute Genomics Platform"/>
            <consortium name="The Broad Institute Genome Sequencing Center for Infectious Disease"/>
            <person name="Wu L."/>
            <person name="Ma J."/>
        </authorList>
    </citation>
    <scope>NUCLEOTIDE SEQUENCE [LARGE SCALE GENOMIC DNA]</scope>
    <source>
        <strain evidence="3">JCM 18952</strain>
    </source>
</reference>
<dbReference type="Pfam" id="PF00756">
    <property type="entry name" value="Esterase"/>
    <property type="match status" value="1"/>
</dbReference>
<dbReference type="SUPFAM" id="SSF53474">
    <property type="entry name" value="alpha/beta-Hydrolases"/>
    <property type="match status" value="1"/>
</dbReference>
<keyword evidence="1" id="KW-0812">Transmembrane</keyword>
<proteinExistence type="predicted"/>
<organism evidence="2 3">
    <name type="scientific">Paeniglutamicibacter antarcticus</name>
    <dbReference type="NCBI Taxonomy" id="494023"/>
    <lineage>
        <taxon>Bacteria</taxon>
        <taxon>Bacillati</taxon>
        <taxon>Actinomycetota</taxon>
        <taxon>Actinomycetes</taxon>
        <taxon>Micrococcales</taxon>
        <taxon>Micrococcaceae</taxon>
        <taxon>Paeniglutamicibacter</taxon>
    </lineage>
</organism>
<keyword evidence="3" id="KW-1185">Reference proteome</keyword>
<evidence type="ECO:0000256" key="1">
    <source>
        <dbReference type="SAM" id="Phobius"/>
    </source>
</evidence>
<dbReference type="PANTHER" id="PTHR48098">
    <property type="entry name" value="ENTEROCHELIN ESTERASE-RELATED"/>
    <property type="match status" value="1"/>
</dbReference>
<dbReference type="EMBL" id="BAABLK010000020">
    <property type="protein sequence ID" value="GAA5226400.1"/>
    <property type="molecule type" value="Genomic_DNA"/>
</dbReference>
<evidence type="ECO:0000313" key="2">
    <source>
        <dbReference type="EMBL" id="GAA5226400.1"/>
    </source>
</evidence>
<dbReference type="RefSeq" id="WP_210100631.1">
    <property type="nucleotide sequence ID" value="NZ_BAABLK010000020.1"/>
</dbReference>
<dbReference type="InterPro" id="IPR029058">
    <property type="entry name" value="AB_hydrolase_fold"/>
</dbReference>
<feature type="transmembrane region" description="Helical" evidence="1">
    <location>
        <begin position="77"/>
        <end position="99"/>
    </location>
</feature>
<dbReference type="Gene3D" id="3.40.50.1820">
    <property type="entry name" value="alpha/beta hydrolase"/>
    <property type="match status" value="1"/>
</dbReference>
<name>A0ABP9TLV3_9MICC</name>
<comment type="caution">
    <text evidence="2">The sequence shown here is derived from an EMBL/GenBank/DDBJ whole genome shotgun (WGS) entry which is preliminary data.</text>
</comment>
<dbReference type="Proteomes" id="UP001501257">
    <property type="component" value="Unassembled WGS sequence"/>
</dbReference>
<evidence type="ECO:0000313" key="3">
    <source>
        <dbReference type="Proteomes" id="UP001501257"/>
    </source>
</evidence>
<gene>
    <name evidence="2" type="ORF">GCM10025778_09310</name>
</gene>
<evidence type="ECO:0008006" key="4">
    <source>
        <dbReference type="Google" id="ProtNLM"/>
    </source>
</evidence>